<dbReference type="CDD" id="cd12393">
    <property type="entry name" value="RRM_ZCRB1"/>
    <property type="match status" value="1"/>
</dbReference>
<name>A0AAD9VE59_ACRCE</name>
<comment type="subcellular location">
    <subcellularLocation>
        <location evidence="1">Nucleus</location>
    </subcellularLocation>
</comment>
<feature type="domain" description="RRM" evidence="15">
    <location>
        <begin position="10"/>
        <end position="88"/>
    </location>
</feature>
<sequence>MSGGLAPSKSTIYVGNLPYSLTNNDLHKIFDKFGKVVKVTILKDKDTRESKGVAFVLFLDRHMAQNAVAAVNRKQMFGRTIKCCIATDNGRTTEFIRRKYYPDKSFCYECGEGGHLSYQCPKNMLGDREPPPKKLRKRKKQDESYEEQEEGDDDHEEAGEDPYEFSLSAVIDECARMASHEEHAAGSANEASYAAAKKRKIVQSAYFSDEEDEG</sequence>
<dbReference type="GO" id="GO:0008270">
    <property type="term" value="F:zinc ion binding"/>
    <property type="evidence" value="ECO:0007669"/>
    <property type="project" value="UniProtKB-KW"/>
</dbReference>
<dbReference type="PANTHER" id="PTHR46259:SF1">
    <property type="entry name" value="ZINC FINGER CCHC-TYPE AND RNA-BINDING MOTIF-CONTAINING PROTEIN 1"/>
    <property type="match status" value="1"/>
</dbReference>
<evidence type="ECO:0000256" key="14">
    <source>
        <dbReference type="SAM" id="MobiDB-lite"/>
    </source>
</evidence>
<evidence type="ECO:0000256" key="9">
    <source>
        <dbReference type="ARBA" id="ARBA00023187"/>
    </source>
</evidence>
<evidence type="ECO:0000256" key="11">
    <source>
        <dbReference type="ARBA" id="ARBA00032031"/>
    </source>
</evidence>
<keyword evidence="9" id="KW-0508">mRNA splicing</keyword>
<feature type="compositionally biased region" description="Acidic residues" evidence="14">
    <location>
        <begin position="144"/>
        <end position="162"/>
    </location>
</feature>
<dbReference type="GO" id="GO:0003723">
    <property type="term" value="F:RNA binding"/>
    <property type="evidence" value="ECO:0007669"/>
    <property type="project" value="UniProtKB-UniRule"/>
</dbReference>
<dbReference type="InterPro" id="IPR035979">
    <property type="entry name" value="RBD_domain_sf"/>
</dbReference>
<keyword evidence="18" id="KW-1185">Reference proteome</keyword>
<feature type="domain" description="CCHC-type" evidence="16">
    <location>
        <begin position="107"/>
        <end position="122"/>
    </location>
</feature>
<reference evidence="17" key="2">
    <citation type="journal article" date="2023" name="Science">
        <title>Genomic signatures of disease resistance in endangered staghorn corals.</title>
        <authorList>
            <person name="Vollmer S.V."/>
            <person name="Selwyn J.D."/>
            <person name="Despard B.A."/>
            <person name="Roesel C.L."/>
        </authorList>
    </citation>
    <scope>NUCLEOTIDE SEQUENCE</scope>
    <source>
        <strain evidence="17">K2</strain>
    </source>
</reference>
<proteinExistence type="predicted"/>
<dbReference type="InterPro" id="IPR034219">
    <property type="entry name" value="ZCRB1_RRM"/>
</dbReference>
<dbReference type="Pfam" id="PF00098">
    <property type="entry name" value="zf-CCHC"/>
    <property type="match status" value="1"/>
</dbReference>
<dbReference type="Pfam" id="PF00076">
    <property type="entry name" value="RRM_1"/>
    <property type="match status" value="1"/>
</dbReference>
<evidence type="ECO:0000256" key="8">
    <source>
        <dbReference type="ARBA" id="ARBA00022884"/>
    </source>
</evidence>
<comment type="caution">
    <text evidence="17">The sequence shown here is derived from an EMBL/GenBank/DDBJ whole genome shotgun (WGS) entry which is preliminary data.</text>
</comment>
<dbReference type="InterPro" id="IPR012677">
    <property type="entry name" value="Nucleotide-bd_a/b_plait_sf"/>
</dbReference>
<evidence type="ECO:0000256" key="6">
    <source>
        <dbReference type="ARBA" id="ARBA00022771"/>
    </source>
</evidence>
<gene>
    <name evidence="17" type="ORF">P5673_004288</name>
</gene>
<keyword evidence="7" id="KW-0862">Zinc</keyword>
<evidence type="ECO:0000313" key="18">
    <source>
        <dbReference type="Proteomes" id="UP001249851"/>
    </source>
</evidence>
<dbReference type="Gene3D" id="3.30.70.330">
    <property type="match status" value="1"/>
</dbReference>
<evidence type="ECO:0000256" key="12">
    <source>
        <dbReference type="PROSITE-ProRule" id="PRU00047"/>
    </source>
</evidence>
<dbReference type="GO" id="GO:0000398">
    <property type="term" value="P:mRNA splicing, via spliceosome"/>
    <property type="evidence" value="ECO:0007669"/>
    <property type="project" value="InterPro"/>
</dbReference>
<organism evidence="17 18">
    <name type="scientific">Acropora cervicornis</name>
    <name type="common">Staghorn coral</name>
    <dbReference type="NCBI Taxonomy" id="6130"/>
    <lineage>
        <taxon>Eukaryota</taxon>
        <taxon>Metazoa</taxon>
        <taxon>Cnidaria</taxon>
        <taxon>Anthozoa</taxon>
        <taxon>Hexacorallia</taxon>
        <taxon>Scleractinia</taxon>
        <taxon>Astrocoeniina</taxon>
        <taxon>Acroporidae</taxon>
        <taxon>Acropora</taxon>
    </lineage>
</organism>
<keyword evidence="5" id="KW-0747">Spliceosome</keyword>
<dbReference type="PROSITE" id="PS50102">
    <property type="entry name" value="RRM"/>
    <property type="match status" value="1"/>
</dbReference>
<evidence type="ECO:0000256" key="3">
    <source>
        <dbReference type="ARBA" id="ARBA00022664"/>
    </source>
</evidence>
<evidence type="ECO:0000256" key="7">
    <source>
        <dbReference type="ARBA" id="ARBA00022833"/>
    </source>
</evidence>
<evidence type="ECO:0000256" key="10">
    <source>
        <dbReference type="ARBA" id="ARBA00023242"/>
    </source>
</evidence>
<feature type="region of interest" description="Disordered" evidence="14">
    <location>
        <begin position="121"/>
        <end position="162"/>
    </location>
</feature>
<evidence type="ECO:0000256" key="4">
    <source>
        <dbReference type="ARBA" id="ARBA00022723"/>
    </source>
</evidence>
<dbReference type="SUPFAM" id="SSF57756">
    <property type="entry name" value="Retrovirus zinc finger-like domains"/>
    <property type="match status" value="1"/>
</dbReference>
<evidence type="ECO:0000259" key="16">
    <source>
        <dbReference type="PROSITE" id="PS50158"/>
    </source>
</evidence>
<dbReference type="InterPro" id="IPR000504">
    <property type="entry name" value="RRM_dom"/>
</dbReference>
<dbReference type="Proteomes" id="UP001249851">
    <property type="component" value="Unassembled WGS sequence"/>
</dbReference>
<reference evidence="17" key="1">
    <citation type="journal article" date="2023" name="G3 (Bethesda)">
        <title>Whole genome assembly and annotation of the endangered Caribbean coral Acropora cervicornis.</title>
        <authorList>
            <person name="Selwyn J.D."/>
            <person name="Vollmer S.V."/>
        </authorList>
    </citation>
    <scope>NUCLEOTIDE SEQUENCE</scope>
    <source>
        <strain evidence="17">K2</strain>
    </source>
</reference>
<dbReference type="SMART" id="SM00360">
    <property type="entry name" value="RRM"/>
    <property type="match status" value="1"/>
</dbReference>
<dbReference type="InterPro" id="IPR036875">
    <property type="entry name" value="Znf_CCHC_sf"/>
</dbReference>
<evidence type="ECO:0000256" key="2">
    <source>
        <dbReference type="ARBA" id="ARBA00015428"/>
    </source>
</evidence>
<dbReference type="AlphaFoldDB" id="A0AAD9VE59"/>
<evidence type="ECO:0000256" key="1">
    <source>
        <dbReference type="ARBA" id="ARBA00004123"/>
    </source>
</evidence>
<keyword evidence="10" id="KW-0539">Nucleus</keyword>
<evidence type="ECO:0000259" key="15">
    <source>
        <dbReference type="PROSITE" id="PS50102"/>
    </source>
</evidence>
<dbReference type="PANTHER" id="PTHR46259">
    <property type="entry name" value="ZINC FINGER CCHC-TYPE AND RNA-BINDING MOTIF-CONTAINING PROTEIN 1"/>
    <property type="match status" value="1"/>
</dbReference>
<dbReference type="Gene3D" id="4.10.60.10">
    <property type="entry name" value="Zinc finger, CCHC-type"/>
    <property type="match status" value="1"/>
</dbReference>
<dbReference type="InterPro" id="IPR001878">
    <property type="entry name" value="Znf_CCHC"/>
</dbReference>
<keyword evidence="3" id="KW-0507">mRNA processing</keyword>
<evidence type="ECO:0000313" key="17">
    <source>
        <dbReference type="EMBL" id="KAK2570605.1"/>
    </source>
</evidence>
<dbReference type="GO" id="GO:0005689">
    <property type="term" value="C:U12-type spliceosomal complex"/>
    <property type="evidence" value="ECO:0007669"/>
    <property type="project" value="InterPro"/>
</dbReference>
<keyword evidence="6 12" id="KW-0863">Zinc-finger</keyword>
<dbReference type="FunFam" id="4.10.60.10:FF:000009">
    <property type="entry name" value="Zinc finger CCHC-type and RNA-binding motif-containing protein 1"/>
    <property type="match status" value="1"/>
</dbReference>
<keyword evidence="4" id="KW-0479">Metal-binding</keyword>
<dbReference type="InterPro" id="IPR044598">
    <property type="entry name" value="ZCRB1"/>
</dbReference>
<evidence type="ECO:0000256" key="13">
    <source>
        <dbReference type="PROSITE-ProRule" id="PRU00176"/>
    </source>
</evidence>
<keyword evidence="8 13" id="KW-0694">RNA-binding</keyword>
<dbReference type="PROSITE" id="PS50158">
    <property type="entry name" value="ZF_CCHC"/>
    <property type="match status" value="1"/>
</dbReference>
<accession>A0AAD9VE59</accession>
<dbReference type="EMBL" id="JARQWQ010000007">
    <property type="protein sequence ID" value="KAK2570605.1"/>
    <property type="molecule type" value="Genomic_DNA"/>
</dbReference>
<protein>
    <recommendedName>
        <fullName evidence="2">Zinc finger CCHC-type and RNA-binding motif-containing protein 1</fullName>
    </recommendedName>
    <alternativeName>
        <fullName evidence="11">U11/U12 small nuclear ribonucleoprotein 31 kDa protein</fullName>
    </alternativeName>
</protein>
<dbReference type="SMART" id="SM00343">
    <property type="entry name" value="ZnF_C2HC"/>
    <property type="match status" value="1"/>
</dbReference>
<dbReference type="FunFam" id="3.30.70.330:FF:000233">
    <property type="entry name" value="Zinc finger CCHC-type and RNA-binding motif-containing protein 1"/>
    <property type="match status" value="1"/>
</dbReference>
<evidence type="ECO:0000256" key="5">
    <source>
        <dbReference type="ARBA" id="ARBA00022728"/>
    </source>
</evidence>
<dbReference type="SUPFAM" id="SSF54928">
    <property type="entry name" value="RNA-binding domain, RBD"/>
    <property type="match status" value="1"/>
</dbReference>